<sequence>MEHFKQCSLKELEEIMYDLRNWKRLDAKIDSIMETLEDLPYSSPPLTDNTRVMVSAMTAIEKQCLIMDQTMNAKFNQHGITEDNLEDVMETVFSLLKQKITQSLHQSRQIKQPHLSEQLLYKYVDAFFQYNEAPKYLIGTVDEVTHWINQNLQVLRKMYEKID</sequence>
<name>A0A6C0BKH0_9ZZZZ</name>
<organism evidence="1">
    <name type="scientific">viral metagenome</name>
    <dbReference type="NCBI Taxonomy" id="1070528"/>
    <lineage>
        <taxon>unclassified sequences</taxon>
        <taxon>metagenomes</taxon>
        <taxon>organismal metagenomes</taxon>
    </lineage>
</organism>
<accession>A0A6C0BKH0</accession>
<dbReference type="EMBL" id="MN739180">
    <property type="protein sequence ID" value="QHS92512.1"/>
    <property type="molecule type" value="Genomic_DNA"/>
</dbReference>
<evidence type="ECO:0000313" key="1">
    <source>
        <dbReference type="EMBL" id="QHS92512.1"/>
    </source>
</evidence>
<proteinExistence type="predicted"/>
<dbReference type="AlphaFoldDB" id="A0A6C0BKH0"/>
<reference evidence="1" key="1">
    <citation type="journal article" date="2020" name="Nature">
        <title>Giant virus diversity and host interactions through global metagenomics.</title>
        <authorList>
            <person name="Schulz F."/>
            <person name="Roux S."/>
            <person name="Paez-Espino D."/>
            <person name="Jungbluth S."/>
            <person name="Walsh D.A."/>
            <person name="Denef V.J."/>
            <person name="McMahon K.D."/>
            <person name="Konstantinidis K.T."/>
            <person name="Eloe-Fadrosh E.A."/>
            <person name="Kyrpides N.C."/>
            <person name="Woyke T."/>
        </authorList>
    </citation>
    <scope>NUCLEOTIDE SEQUENCE</scope>
    <source>
        <strain evidence="1">GVMAG-M-3300014204-73</strain>
    </source>
</reference>
<protein>
    <submittedName>
        <fullName evidence="1">Uncharacterized protein</fullName>
    </submittedName>
</protein>